<name>A0A1F5SC04_9BACT</name>
<dbReference type="STRING" id="1797989.A3H66_02395"/>
<reference evidence="3 4" key="1">
    <citation type="journal article" date="2016" name="Nat. Commun.">
        <title>Thousands of microbial genomes shed light on interconnected biogeochemical processes in an aquifer system.</title>
        <authorList>
            <person name="Anantharaman K."/>
            <person name="Brown C.T."/>
            <person name="Hug L.A."/>
            <person name="Sharon I."/>
            <person name="Castelle C.J."/>
            <person name="Probst A.J."/>
            <person name="Thomas B.C."/>
            <person name="Singh A."/>
            <person name="Wilkins M.J."/>
            <person name="Karaoz U."/>
            <person name="Brodie E.L."/>
            <person name="Williams K.H."/>
            <person name="Hubbard S.S."/>
            <person name="Banfield J.F."/>
        </authorList>
    </citation>
    <scope>NUCLEOTIDE SEQUENCE [LARGE SCALE GENOMIC DNA]</scope>
</reference>
<gene>
    <name evidence="3" type="ORF">A3H66_02395</name>
</gene>
<keyword evidence="2" id="KW-0812">Transmembrane</keyword>
<evidence type="ECO:0000313" key="4">
    <source>
        <dbReference type="Proteomes" id="UP000178783"/>
    </source>
</evidence>
<evidence type="ECO:0000313" key="3">
    <source>
        <dbReference type="EMBL" id="OGF24255.1"/>
    </source>
</evidence>
<evidence type="ECO:0000256" key="1">
    <source>
        <dbReference type="SAM" id="MobiDB-lite"/>
    </source>
</evidence>
<feature type="transmembrane region" description="Helical" evidence="2">
    <location>
        <begin position="75"/>
        <end position="94"/>
    </location>
</feature>
<keyword evidence="2" id="KW-0472">Membrane</keyword>
<protein>
    <submittedName>
        <fullName evidence="3">Uncharacterized protein</fullName>
    </submittedName>
</protein>
<proteinExistence type="predicted"/>
<evidence type="ECO:0000256" key="2">
    <source>
        <dbReference type="SAM" id="Phobius"/>
    </source>
</evidence>
<feature type="compositionally biased region" description="Polar residues" evidence="1">
    <location>
        <begin position="55"/>
        <end position="66"/>
    </location>
</feature>
<sequence>MSKKRGKKKIVNDQLSIINHSRENGQMPNGKSKKLAVKVLPKGKNKDNQEEISAPASQMNRPQSNGEAAEQRQRLIMRVGISCIMAAFFAIWIFNLKHEFNRAGTGKNAGFDWSQARTELDKTMKQVKRSLTEIKQIQQTAQNILAKPAGLTPERLDLLKSKLTSEAASGTASSTKE</sequence>
<keyword evidence="2" id="KW-1133">Transmembrane helix</keyword>
<feature type="region of interest" description="Disordered" evidence="1">
    <location>
        <begin position="1"/>
        <end position="68"/>
    </location>
</feature>
<dbReference type="AlphaFoldDB" id="A0A1F5SC04"/>
<accession>A0A1F5SC04</accession>
<feature type="compositionally biased region" description="Polar residues" evidence="1">
    <location>
        <begin position="13"/>
        <end position="29"/>
    </location>
</feature>
<comment type="caution">
    <text evidence="3">The sequence shown here is derived from an EMBL/GenBank/DDBJ whole genome shotgun (WGS) entry which is preliminary data.</text>
</comment>
<dbReference type="Proteomes" id="UP000178783">
    <property type="component" value="Unassembled WGS sequence"/>
</dbReference>
<dbReference type="EMBL" id="MFFW01000029">
    <property type="protein sequence ID" value="OGF24255.1"/>
    <property type="molecule type" value="Genomic_DNA"/>
</dbReference>
<organism evidence="3 4">
    <name type="scientific">Candidatus Falkowbacteria bacterium RIFCSPLOWO2_02_FULL_45_21</name>
    <dbReference type="NCBI Taxonomy" id="1797989"/>
    <lineage>
        <taxon>Bacteria</taxon>
        <taxon>Candidatus Falkowiibacteriota</taxon>
    </lineage>
</organism>